<dbReference type="GeneID" id="83698066"/>
<feature type="compositionally biased region" description="Low complexity" evidence="1">
    <location>
        <begin position="38"/>
        <end position="58"/>
    </location>
</feature>
<gene>
    <name evidence="2" type="ORF">JKX24_03800</name>
</gene>
<dbReference type="EMBL" id="CP068391">
    <property type="protein sequence ID" value="QQX54157.1"/>
    <property type="molecule type" value="Genomic_DNA"/>
</dbReference>
<protein>
    <submittedName>
        <fullName evidence="2">Uncharacterized protein</fullName>
    </submittedName>
</protein>
<reference evidence="2 3" key="1">
    <citation type="submission" date="2021-01" db="EMBL/GenBank/DDBJ databases">
        <title>Chromosome sequence of Serratia proteamaculans strain 94 rif-r, isolated from spoiled beef.</title>
        <authorList>
            <person name="Zaytseva Y.V."/>
            <person name="Iablokov S.N."/>
            <person name="Klyukina A."/>
        </authorList>
    </citation>
    <scope>NUCLEOTIDE SEQUENCE [LARGE SCALE GENOMIC DNA]</scope>
    <source>
        <strain evidence="2 3">94 rif-r</strain>
    </source>
</reference>
<accession>A0A7U0N817</accession>
<proteinExistence type="predicted"/>
<evidence type="ECO:0000313" key="3">
    <source>
        <dbReference type="Proteomes" id="UP000596176"/>
    </source>
</evidence>
<dbReference type="AlphaFoldDB" id="A0A7U0N817"/>
<evidence type="ECO:0000256" key="1">
    <source>
        <dbReference type="SAM" id="MobiDB-lite"/>
    </source>
</evidence>
<dbReference type="Proteomes" id="UP000596176">
    <property type="component" value="Chromosome"/>
</dbReference>
<feature type="region of interest" description="Disordered" evidence="1">
    <location>
        <begin position="35"/>
        <end position="58"/>
    </location>
</feature>
<evidence type="ECO:0000313" key="2">
    <source>
        <dbReference type="EMBL" id="QQX54157.1"/>
    </source>
</evidence>
<organism evidence="2 3">
    <name type="scientific">Serratia proteamaculans</name>
    <dbReference type="NCBI Taxonomy" id="28151"/>
    <lineage>
        <taxon>Bacteria</taxon>
        <taxon>Pseudomonadati</taxon>
        <taxon>Pseudomonadota</taxon>
        <taxon>Gammaproteobacteria</taxon>
        <taxon>Enterobacterales</taxon>
        <taxon>Yersiniaceae</taxon>
        <taxon>Serratia</taxon>
    </lineage>
</organism>
<sequence length="145" mass="15473">MNGMWNSAIKQGLRAGKILALGALLSGCAVPQGKTGHKPLTPTTLKSTTQTPAATQSASEAERLAQCQRELAALQVASPARYQQRKAEFDRLMAGAAQYGGIRTSVNTETQDTLDSLYRYKVGRLCAEISQDVLSGLMDTGEQGK</sequence>
<name>A0A7U0N817_SERPR</name>
<dbReference type="RefSeq" id="WP_207976064.1">
    <property type="nucleotide sequence ID" value="NZ_CBCPIU010000013.1"/>
</dbReference>